<feature type="region of interest" description="Disordered" evidence="6">
    <location>
        <begin position="282"/>
        <end position="315"/>
    </location>
</feature>
<evidence type="ECO:0000256" key="1">
    <source>
        <dbReference type="ARBA" id="ARBA00004141"/>
    </source>
</evidence>
<dbReference type="AlphaFoldDB" id="A0A9P9FSR3"/>
<dbReference type="OrthoDB" id="5421689at2759"/>
<feature type="transmembrane region" description="Helical" evidence="7">
    <location>
        <begin position="235"/>
        <end position="258"/>
    </location>
</feature>
<dbReference type="InterPro" id="IPR052337">
    <property type="entry name" value="SAT4-like"/>
</dbReference>
<keyword evidence="2 7" id="KW-0812">Transmembrane</keyword>
<accession>A0A9P9FSR3</accession>
<keyword evidence="10" id="KW-1185">Reference proteome</keyword>
<dbReference type="InterPro" id="IPR049326">
    <property type="entry name" value="Rhodopsin_dom_fungi"/>
</dbReference>
<comment type="similarity">
    <text evidence="5">Belongs to the SAT4 family.</text>
</comment>
<evidence type="ECO:0000256" key="2">
    <source>
        <dbReference type="ARBA" id="ARBA00022692"/>
    </source>
</evidence>
<gene>
    <name evidence="9" type="ORF">EDB81DRAFT_863860</name>
</gene>
<evidence type="ECO:0000256" key="3">
    <source>
        <dbReference type="ARBA" id="ARBA00022989"/>
    </source>
</evidence>
<evidence type="ECO:0000256" key="4">
    <source>
        <dbReference type="ARBA" id="ARBA00023136"/>
    </source>
</evidence>
<sequence>MQSLRENLAGRAVPPLHSTREISRCPFCHHGVSTMAWTVMRIISRNIRKTKYHIEDYFYFTGQIIAVVVGCAGNDLLRLSPDVSSKSLRLMLATQIAYSICLGFVKVAVICMIRRIFRAAGRFFIIATWAATVLSIGWAMYGIILPFAICKPVESAWGGARPERCGDVVMAYVAVAVLDIISEVAIVALPMKMVYDLQMNRAHKLALVAVFGAGFVTIIFSYIRLYYIYIGVQNISKIAVGGLISTIIQAGIAIMVASSPMLRPVFDRTALRCLGINLRSTPEESTTGAARSRTTGGGTRRTVLGTSHTRSGGFQQMHESEEHLAWEMGTVNGKFSEQRTTVQVTGKFEQAYHEATRRPLGSDTDIYVTSETIVEGRHAI</sequence>
<name>A0A9P9FSR3_9HYPO</name>
<dbReference type="GO" id="GO:0016020">
    <property type="term" value="C:membrane"/>
    <property type="evidence" value="ECO:0007669"/>
    <property type="project" value="UniProtKB-SubCell"/>
</dbReference>
<organism evidence="9 10">
    <name type="scientific">Dactylonectria macrodidyma</name>
    <dbReference type="NCBI Taxonomy" id="307937"/>
    <lineage>
        <taxon>Eukaryota</taxon>
        <taxon>Fungi</taxon>
        <taxon>Dikarya</taxon>
        <taxon>Ascomycota</taxon>
        <taxon>Pezizomycotina</taxon>
        <taxon>Sordariomycetes</taxon>
        <taxon>Hypocreomycetidae</taxon>
        <taxon>Hypocreales</taxon>
        <taxon>Nectriaceae</taxon>
        <taxon>Dactylonectria</taxon>
    </lineage>
</organism>
<feature type="transmembrane region" description="Helical" evidence="7">
    <location>
        <begin position="124"/>
        <end position="149"/>
    </location>
</feature>
<dbReference type="PANTHER" id="PTHR33048:SF47">
    <property type="entry name" value="INTEGRAL MEMBRANE PROTEIN-RELATED"/>
    <property type="match status" value="1"/>
</dbReference>
<evidence type="ECO:0000256" key="6">
    <source>
        <dbReference type="SAM" id="MobiDB-lite"/>
    </source>
</evidence>
<feature type="transmembrane region" description="Helical" evidence="7">
    <location>
        <begin position="169"/>
        <end position="193"/>
    </location>
</feature>
<feature type="domain" description="Rhodopsin" evidence="8">
    <location>
        <begin position="40"/>
        <end position="267"/>
    </location>
</feature>
<feature type="transmembrane region" description="Helical" evidence="7">
    <location>
        <begin position="96"/>
        <end position="117"/>
    </location>
</feature>
<evidence type="ECO:0000313" key="9">
    <source>
        <dbReference type="EMBL" id="KAH7175970.1"/>
    </source>
</evidence>
<feature type="compositionally biased region" description="Low complexity" evidence="6">
    <location>
        <begin position="285"/>
        <end position="294"/>
    </location>
</feature>
<evidence type="ECO:0000256" key="5">
    <source>
        <dbReference type="ARBA" id="ARBA00038359"/>
    </source>
</evidence>
<dbReference type="Proteomes" id="UP000738349">
    <property type="component" value="Unassembled WGS sequence"/>
</dbReference>
<keyword evidence="3 7" id="KW-1133">Transmembrane helix</keyword>
<keyword evidence="4 7" id="KW-0472">Membrane</keyword>
<protein>
    <recommendedName>
        <fullName evidence="8">Rhodopsin domain-containing protein</fullName>
    </recommendedName>
</protein>
<dbReference type="PANTHER" id="PTHR33048">
    <property type="entry name" value="PTH11-LIKE INTEGRAL MEMBRANE PROTEIN (AFU_ORTHOLOGUE AFUA_5G11245)"/>
    <property type="match status" value="1"/>
</dbReference>
<evidence type="ECO:0000256" key="7">
    <source>
        <dbReference type="SAM" id="Phobius"/>
    </source>
</evidence>
<reference evidence="9" key="1">
    <citation type="journal article" date="2021" name="Nat. Commun.">
        <title>Genetic determinants of endophytism in the Arabidopsis root mycobiome.</title>
        <authorList>
            <person name="Mesny F."/>
            <person name="Miyauchi S."/>
            <person name="Thiergart T."/>
            <person name="Pickel B."/>
            <person name="Atanasova L."/>
            <person name="Karlsson M."/>
            <person name="Huettel B."/>
            <person name="Barry K.W."/>
            <person name="Haridas S."/>
            <person name="Chen C."/>
            <person name="Bauer D."/>
            <person name="Andreopoulos W."/>
            <person name="Pangilinan J."/>
            <person name="LaButti K."/>
            <person name="Riley R."/>
            <person name="Lipzen A."/>
            <person name="Clum A."/>
            <person name="Drula E."/>
            <person name="Henrissat B."/>
            <person name="Kohler A."/>
            <person name="Grigoriev I.V."/>
            <person name="Martin F.M."/>
            <person name="Hacquard S."/>
        </authorList>
    </citation>
    <scope>NUCLEOTIDE SEQUENCE</scope>
    <source>
        <strain evidence="9">MPI-CAGE-AT-0147</strain>
    </source>
</reference>
<comment type="subcellular location">
    <subcellularLocation>
        <location evidence="1">Membrane</location>
        <topology evidence="1">Multi-pass membrane protein</topology>
    </subcellularLocation>
</comment>
<feature type="transmembrane region" description="Helical" evidence="7">
    <location>
        <begin position="57"/>
        <end position="76"/>
    </location>
</feature>
<dbReference type="EMBL" id="JAGMUV010000001">
    <property type="protein sequence ID" value="KAH7175970.1"/>
    <property type="molecule type" value="Genomic_DNA"/>
</dbReference>
<comment type="caution">
    <text evidence="9">The sequence shown here is derived from an EMBL/GenBank/DDBJ whole genome shotgun (WGS) entry which is preliminary data.</text>
</comment>
<evidence type="ECO:0000259" key="8">
    <source>
        <dbReference type="Pfam" id="PF20684"/>
    </source>
</evidence>
<evidence type="ECO:0000313" key="10">
    <source>
        <dbReference type="Proteomes" id="UP000738349"/>
    </source>
</evidence>
<proteinExistence type="inferred from homology"/>
<dbReference type="Pfam" id="PF20684">
    <property type="entry name" value="Fung_rhodopsin"/>
    <property type="match status" value="1"/>
</dbReference>
<feature type="transmembrane region" description="Helical" evidence="7">
    <location>
        <begin position="205"/>
        <end position="229"/>
    </location>
</feature>
<feature type="compositionally biased region" description="Polar residues" evidence="6">
    <location>
        <begin position="304"/>
        <end position="314"/>
    </location>
</feature>